<organism evidence="5">
    <name type="scientific">Grosmannia clavigera (strain kw1407 / UAMH 11150)</name>
    <name type="common">Blue stain fungus</name>
    <name type="synonym">Graphiocladiella clavigera</name>
    <dbReference type="NCBI Taxonomy" id="655863"/>
    <lineage>
        <taxon>Eukaryota</taxon>
        <taxon>Fungi</taxon>
        <taxon>Dikarya</taxon>
        <taxon>Ascomycota</taxon>
        <taxon>Pezizomycotina</taxon>
        <taxon>Sordariomycetes</taxon>
        <taxon>Sordariomycetidae</taxon>
        <taxon>Ophiostomatales</taxon>
        <taxon>Ophiostomataceae</taxon>
        <taxon>Leptographium</taxon>
    </lineage>
</organism>
<dbReference type="HOGENOM" id="CLU_026673_16_2_1"/>
<name>F0XL32_GROCL</name>
<dbReference type="OrthoDB" id="48317at2759"/>
<dbReference type="InterPro" id="IPR011032">
    <property type="entry name" value="GroES-like_sf"/>
</dbReference>
<evidence type="ECO:0000259" key="3">
    <source>
        <dbReference type="SMART" id="SM00829"/>
    </source>
</evidence>
<dbReference type="GO" id="GO:0016651">
    <property type="term" value="F:oxidoreductase activity, acting on NAD(P)H"/>
    <property type="evidence" value="ECO:0007669"/>
    <property type="project" value="InterPro"/>
</dbReference>
<evidence type="ECO:0000313" key="4">
    <source>
        <dbReference type="EMBL" id="EFX01626.1"/>
    </source>
</evidence>
<comment type="similarity">
    <text evidence="1">Belongs to the zinc-containing alcohol dehydrogenase family.</text>
</comment>
<dbReference type="InterPro" id="IPR047122">
    <property type="entry name" value="Trans-enoyl_RdTase-like"/>
</dbReference>
<feature type="domain" description="Enoyl reductase (ER)" evidence="3">
    <location>
        <begin position="65"/>
        <end position="447"/>
    </location>
</feature>
<dbReference type="EMBL" id="GL629788">
    <property type="protein sequence ID" value="EFX01626.1"/>
    <property type="molecule type" value="Genomic_DNA"/>
</dbReference>
<dbReference type="CDD" id="cd08249">
    <property type="entry name" value="enoyl_reductase_like"/>
    <property type="match status" value="1"/>
</dbReference>
<dbReference type="InterPro" id="IPR020843">
    <property type="entry name" value="ER"/>
</dbReference>
<dbReference type="Gene3D" id="3.40.50.720">
    <property type="entry name" value="NAD(P)-binding Rossmann-like Domain"/>
    <property type="match status" value="1"/>
</dbReference>
<dbReference type="AlphaFoldDB" id="F0XL32"/>
<gene>
    <name evidence="4" type="ORF">CMQ_8092</name>
</gene>
<dbReference type="SMART" id="SM00829">
    <property type="entry name" value="PKS_ER"/>
    <property type="match status" value="1"/>
</dbReference>
<dbReference type="SUPFAM" id="SSF51735">
    <property type="entry name" value="NAD(P)-binding Rossmann-fold domains"/>
    <property type="match status" value="1"/>
</dbReference>
<dbReference type="Pfam" id="PF08240">
    <property type="entry name" value="ADH_N"/>
    <property type="match status" value="1"/>
</dbReference>
<reference evidence="4 5" key="1">
    <citation type="journal article" date="2011" name="Proc. Natl. Acad. Sci. U.S.A.">
        <title>Genome and transcriptome analyses of the mountain pine beetle-fungal symbiont Grosmannia clavigera, a lodgepole pine pathogen.</title>
        <authorList>
            <person name="DiGuistini S."/>
            <person name="Wang Y."/>
            <person name="Liao N.Y."/>
            <person name="Taylor G."/>
            <person name="Tanguay P."/>
            <person name="Feau N."/>
            <person name="Henrissat B."/>
            <person name="Chan S.K."/>
            <person name="Hesse-Orce U."/>
            <person name="Alamouti S.M."/>
            <person name="Tsui C.K.M."/>
            <person name="Docking R.T."/>
            <person name="Levasseur A."/>
            <person name="Haridas S."/>
            <person name="Robertson G."/>
            <person name="Birol I."/>
            <person name="Holt R.A."/>
            <person name="Marra M.A."/>
            <person name="Hamelin R.C."/>
            <person name="Hirst M."/>
            <person name="Jones S.J.M."/>
            <person name="Bohlmann J."/>
            <person name="Breuil C."/>
        </authorList>
    </citation>
    <scope>NUCLEOTIDE SEQUENCE [LARGE SCALE GENOMIC DNA]</scope>
    <source>
        <strain evidence="5">kw1407 / UAMH 11150</strain>
    </source>
</reference>
<evidence type="ECO:0000313" key="5">
    <source>
        <dbReference type="Proteomes" id="UP000007796"/>
    </source>
</evidence>
<dbReference type="SUPFAM" id="SSF50129">
    <property type="entry name" value="GroES-like"/>
    <property type="match status" value="1"/>
</dbReference>
<proteinExistence type="inferred from homology"/>
<dbReference type="Gene3D" id="3.90.180.10">
    <property type="entry name" value="Medium-chain alcohol dehydrogenases, catalytic domain"/>
    <property type="match status" value="1"/>
</dbReference>
<sequence>MRRWSSILQMWLPQNRRKDGRLPKGNESQEASAVVPAALWQVADKPTLPTMIEIPGRQRALLLHGTKQPYQATEDHAIPELRGEHEVLVKTHVIGLNPIDWKSPDYGFGIPELPFISGRESAGTVVKVHDAQSRFKLGDKVLVISTDYRDLRKATYQEYVVAADFNLAQIPPQLSFEQGATLGVAFAAAVLALGICMGVDFTKALDGPDLWTLVRKVPENALPSDIRDECLHGINEDERPVAGDWIAVWGASSTSAMLAVQLARLAGLRVISIVDKAKHGLRLSEDPNLRPDILVDSHDPVRAVQIIRGNLPHGQLRFGLDTRGRESAEALLEALRPDYTTKAAVLPPGTPPSTPPAETGSSAHLVGLTGLPKIARPNGVVYHNVPIKLFHEVPEVGGKLVVWLERLLAEGALVPPRIVDVQDGLHTVNDGLDRMRKGEIRGGKLVVKVN</sequence>
<dbReference type="eggNOG" id="KOG1198">
    <property type="taxonomic scope" value="Eukaryota"/>
</dbReference>
<dbReference type="Proteomes" id="UP000007796">
    <property type="component" value="Unassembled WGS sequence"/>
</dbReference>
<dbReference type="InParanoid" id="F0XL32"/>
<keyword evidence="5" id="KW-1185">Reference proteome</keyword>
<evidence type="ECO:0000256" key="2">
    <source>
        <dbReference type="ARBA" id="ARBA00023002"/>
    </source>
</evidence>
<dbReference type="InterPro" id="IPR013154">
    <property type="entry name" value="ADH-like_N"/>
</dbReference>
<dbReference type="InterPro" id="IPR052585">
    <property type="entry name" value="Lipid_raft_assoc_Zn_ADH"/>
</dbReference>
<dbReference type="InterPro" id="IPR036291">
    <property type="entry name" value="NAD(P)-bd_dom_sf"/>
</dbReference>
<protein>
    <submittedName>
        <fullName evidence="4">Zinc-binding dehydrogenase</fullName>
    </submittedName>
</protein>
<keyword evidence="2" id="KW-0560">Oxidoreductase</keyword>
<accession>F0XL32</accession>
<evidence type="ECO:0000256" key="1">
    <source>
        <dbReference type="ARBA" id="ARBA00008072"/>
    </source>
</evidence>
<dbReference type="STRING" id="655863.F0XL32"/>
<dbReference type="RefSeq" id="XP_014171108.1">
    <property type="nucleotide sequence ID" value="XM_014315633.1"/>
</dbReference>
<dbReference type="PANTHER" id="PTHR43482">
    <property type="entry name" value="PROTEIN AST1-RELATED"/>
    <property type="match status" value="1"/>
</dbReference>
<dbReference type="GeneID" id="25981709"/>
<dbReference type="PANTHER" id="PTHR43482:SF2">
    <property type="entry name" value="ZINC-BINDING DEHYDROGENASE FAMILY, PUTATIVE (AFU_ORTHOLOGUE AFUA_3G15030)-RELATED"/>
    <property type="match status" value="1"/>
</dbReference>